<protein>
    <submittedName>
        <fullName evidence="1">BTB/POZ domain-containing protein At1g67900</fullName>
    </submittedName>
</protein>
<evidence type="ECO:0000313" key="1">
    <source>
        <dbReference type="EMBL" id="CAA2963333.1"/>
    </source>
</evidence>
<accession>A0A8S0QDR0</accession>
<keyword evidence="2" id="KW-1185">Reference proteome</keyword>
<comment type="caution">
    <text evidence="1">The sequence shown here is derived from an EMBL/GenBank/DDBJ whole genome shotgun (WGS) entry which is preliminary data.</text>
</comment>
<evidence type="ECO:0000313" key="2">
    <source>
        <dbReference type="Proteomes" id="UP000594638"/>
    </source>
</evidence>
<organism evidence="1 2">
    <name type="scientific">Olea europaea subsp. europaea</name>
    <dbReference type="NCBI Taxonomy" id="158383"/>
    <lineage>
        <taxon>Eukaryota</taxon>
        <taxon>Viridiplantae</taxon>
        <taxon>Streptophyta</taxon>
        <taxon>Embryophyta</taxon>
        <taxon>Tracheophyta</taxon>
        <taxon>Spermatophyta</taxon>
        <taxon>Magnoliopsida</taxon>
        <taxon>eudicotyledons</taxon>
        <taxon>Gunneridae</taxon>
        <taxon>Pentapetalae</taxon>
        <taxon>asterids</taxon>
        <taxon>lamiids</taxon>
        <taxon>Lamiales</taxon>
        <taxon>Oleaceae</taxon>
        <taxon>Oleeae</taxon>
        <taxon>Olea</taxon>
    </lineage>
</organism>
<reference evidence="1 2" key="1">
    <citation type="submission" date="2019-12" db="EMBL/GenBank/DDBJ databases">
        <authorList>
            <person name="Alioto T."/>
            <person name="Alioto T."/>
            <person name="Gomez Garrido J."/>
        </authorList>
    </citation>
    <scope>NUCLEOTIDE SEQUENCE [LARGE SCALE GENOMIC DNA]</scope>
</reference>
<dbReference type="AlphaFoldDB" id="A0A8S0QDR0"/>
<dbReference type="EMBL" id="CACTIH010001809">
    <property type="protein sequence ID" value="CAA2963333.1"/>
    <property type="molecule type" value="Genomic_DNA"/>
</dbReference>
<gene>
    <name evidence="1" type="ORF">OLEA9_A112106</name>
</gene>
<name>A0A8S0QDR0_OLEEU</name>
<proteinExistence type="predicted"/>
<dbReference type="Proteomes" id="UP000594638">
    <property type="component" value="Unassembled WGS sequence"/>
</dbReference>
<dbReference type="Gramene" id="OE9A112106T1">
    <property type="protein sequence ID" value="OE9A112106C1"/>
    <property type="gene ID" value="OE9A112106"/>
</dbReference>
<sequence>MKFMKLGTRPDTFYTEEAASILLFQRATYYNSIAQTWKKKILATSPWSYMIFLVETRLLSCVQVITINLGAHNFVPALCLQVPSND</sequence>